<dbReference type="PANTHER" id="PTHR10270:SF161">
    <property type="entry name" value="SEX-DETERMINING REGION Y PROTEIN"/>
    <property type="match status" value="1"/>
</dbReference>
<evidence type="ECO:0000256" key="5">
    <source>
        <dbReference type="SAM" id="MobiDB-lite"/>
    </source>
</evidence>
<keyword evidence="3" id="KW-0804">Transcription</keyword>
<keyword evidence="1" id="KW-0805">Transcription regulation</keyword>
<feature type="region of interest" description="Disordered" evidence="5">
    <location>
        <begin position="22"/>
        <end position="56"/>
    </location>
</feature>
<organism evidence="7 8">
    <name type="scientific">Smittium culicis</name>
    <dbReference type="NCBI Taxonomy" id="133412"/>
    <lineage>
        <taxon>Eukaryota</taxon>
        <taxon>Fungi</taxon>
        <taxon>Fungi incertae sedis</taxon>
        <taxon>Zoopagomycota</taxon>
        <taxon>Kickxellomycotina</taxon>
        <taxon>Harpellomycetes</taxon>
        <taxon>Harpellales</taxon>
        <taxon>Legeriomycetaceae</taxon>
        <taxon>Smittium</taxon>
    </lineage>
</organism>
<keyword evidence="2 4" id="KW-0238">DNA-binding</keyword>
<accession>A0A1R1XGM5</accession>
<keyword evidence="4" id="KW-0539">Nucleus</keyword>
<dbReference type="AlphaFoldDB" id="A0A1R1XGM5"/>
<evidence type="ECO:0000259" key="6">
    <source>
        <dbReference type="PROSITE" id="PS50118"/>
    </source>
</evidence>
<evidence type="ECO:0000256" key="3">
    <source>
        <dbReference type="ARBA" id="ARBA00023163"/>
    </source>
</evidence>
<evidence type="ECO:0000256" key="1">
    <source>
        <dbReference type="ARBA" id="ARBA00023015"/>
    </source>
</evidence>
<evidence type="ECO:0000256" key="2">
    <source>
        <dbReference type="ARBA" id="ARBA00023125"/>
    </source>
</evidence>
<dbReference type="SMART" id="SM00398">
    <property type="entry name" value="HMG"/>
    <property type="match status" value="1"/>
</dbReference>
<dbReference type="GO" id="GO:0005634">
    <property type="term" value="C:nucleus"/>
    <property type="evidence" value="ECO:0007669"/>
    <property type="project" value="UniProtKB-UniRule"/>
</dbReference>
<sequence length="542" mass="62052">MNYREERYYSNIKQKFDANDSIRGNISDSEQKLSHSHSSNSAVSDSIKTDSTSSKGYGSISNNQILNLPSFNNEIENTHGSYYNEMNSMKESQFHNSIGDNGFFLNQIPSAFNGDDHTNLNDLMPRAQSNRYPISIDTNYKSISTINQYNIKTSINSNKPRDASKEKRTPRPPNAFIIYRKETQSNVIKKNPGVSNKEISCIIGRMWREEPQSVKDEYKEKANQEKKNHKKMFPDYKYQPRKNKKVTKDDSENLPNTIDRRILDANSDRRFMYPASSRPFENYDMAPGMILKHTPPHYKGYLNTSRQLQQPEPNNKMINYQNSYMPSQFSNHTSNFNGIGLPTSPYIENYRNQLGISLNDNNNFQQNAFLSPPISNKSLHQYGSNGYTHTVGADNLDFDGFGCATDNDYVSNMLSKNITNVQRMYQPSENSVDFHFAQLQSNGYKYPNSGISKPISQMIGQRQESGNQYTRLPEIGTFGSNSVDTFSQLNSGAYRSNLDSAMPSRSYEQYNDPNDFSQSQDHVLYNQNSVFSIPIMSDLQRK</sequence>
<dbReference type="InterPro" id="IPR009071">
    <property type="entry name" value="HMG_box_dom"/>
</dbReference>
<dbReference type="SUPFAM" id="SSF47095">
    <property type="entry name" value="HMG-box"/>
    <property type="match status" value="1"/>
</dbReference>
<dbReference type="GO" id="GO:0001228">
    <property type="term" value="F:DNA-binding transcription activator activity, RNA polymerase II-specific"/>
    <property type="evidence" value="ECO:0007669"/>
    <property type="project" value="TreeGrafter"/>
</dbReference>
<reference evidence="7 8" key="1">
    <citation type="submission" date="2017-01" db="EMBL/GenBank/DDBJ databases">
        <authorList>
            <person name="Mah S.A."/>
            <person name="Swanson W.J."/>
            <person name="Moy G.W."/>
            <person name="Vacquier V.D."/>
        </authorList>
    </citation>
    <scope>NUCLEOTIDE SEQUENCE [LARGE SCALE GENOMIC DNA]</scope>
    <source>
        <strain evidence="7 8">GSMNP</strain>
    </source>
</reference>
<evidence type="ECO:0000256" key="4">
    <source>
        <dbReference type="PROSITE-ProRule" id="PRU00267"/>
    </source>
</evidence>
<feature type="DNA-binding region" description="HMG box" evidence="4">
    <location>
        <begin position="169"/>
        <end position="237"/>
    </location>
</feature>
<dbReference type="InterPro" id="IPR036910">
    <property type="entry name" value="HMG_box_dom_sf"/>
</dbReference>
<dbReference type="STRING" id="133412.A0A1R1XGM5"/>
<dbReference type="EMBL" id="LSSN01003357">
    <property type="protein sequence ID" value="OMJ13756.1"/>
    <property type="molecule type" value="Genomic_DNA"/>
</dbReference>
<dbReference type="Gene3D" id="1.10.30.10">
    <property type="entry name" value="High mobility group box domain"/>
    <property type="match status" value="1"/>
</dbReference>
<dbReference type="CDD" id="cd01389">
    <property type="entry name" value="HMG-box_ROX1-like"/>
    <property type="match status" value="1"/>
</dbReference>
<dbReference type="PANTHER" id="PTHR10270">
    <property type="entry name" value="SOX TRANSCRIPTION FACTOR"/>
    <property type="match status" value="1"/>
</dbReference>
<dbReference type="Pfam" id="PF00505">
    <property type="entry name" value="HMG_box"/>
    <property type="match status" value="1"/>
</dbReference>
<keyword evidence="8" id="KW-1185">Reference proteome</keyword>
<gene>
    <name evidence="7" type="ORF">AYI70_g8312</name>
</gene>
<feature type="compositionally biased region" description="Low complexity" evidence="5">
    <location>
        <begin position="36"/>
        <end position="55"/>
    </location>
</feature>
<dbReference type="GO" id="GO:0000978">
    <property type="term" value="F:RNA polymerase II cis-regulatory region sequence-specific DNA binding"/>
    <property type="evidence" value="ECO:0007669"/>
    <property type="project" value="TreeGrafter"/>
</dbReference>
<dbReference type="InterPro" id="IPR050140">
    <property type="entry name" value="SRY-related_HMG-box_TF-like"/>
</dbReference>
<dbReference type="GO" id="GO:0030154">
    <property type="term" value="P:cell differentiation"/>
    <property type="evidence" value="ECO:0007669"/>
    <property type="project" value="TreeGrafter"/>
</dbReference>
<dbReference type="FunFam" id="1.10.30.10:FF:000041">
    <property type="entry name" value="HMG box family protein"/>
    <property type="match status" value="1"/>
</dbReference>
<dbReference type="PROSITE" id="PS50118">
    <property type="entry name" value="HMG_BOX_2"/>
    <property type="match status" value="1"/>
</dbReference>
<feature type="domain" description="HMG box" evidence="6">
    <location>
        <begin position="169"/>
        <end position="237"/>
    </location>
</feature>
<proteinExistence type="predicted"/>
<comment type="caution">
    <text evidence="7">The sequence shown here is derived from an EMBL/GenBank/DDBJ whole genome shotgun (WGS) entry which is preliminary data.</text>
</comment>
<dbReference type="Proteomes" id="UP000187283">
    <property type="component" value="Unassembled WGS sequence"/>
</dbReference>
<protein>
    <submittedName>
        <fullName evidence="7">Silenced mating-type M-specific polypeptide Mc</fullName>
    </submittedName>
</protein>
<evidence type="ECO:0000313" key="8">
    <source>
        <dbReference type="Proteomes" id="UP000187283"/>
    </source>
</evidence>
<evidence type="ECO:0000313" key="7">
    <source>
        <dbReference type="EMBL" id="OMJ13756.1"/>
    </source>
</evidence>
<name>A0A1R1XGM5_9FUNG</name>
<dbReference type="OrthoDB" id="6247875at2759"/>